<protein>
    <submittedName>
        <fullName evidence="1">Uncharacterized protein</fullName>
    </submittedName>
</protein>
<sequence>MELECKCGFLHVSMDTLITKREPISGKRRIICSVCGKQIPIRTVQPKTFKDLMRQTGGSGYNANVLFES</sequence>
<evidence type="ECO:0000313" key="2">
    <source>
        <dbReference type="Proteomes" id="UP000189933"/>
    </source>
</evidence>
<dbReference type="Proteomes" id="UP000189933">
    <property type="component" value="Unassembled WGS sequence"/>
</dbReference>
<evidence type="ECO:0000313" key="1">
    <source>
        <dbReference type="EMBL" id="SKA28331.1"/>
    </source>
</evidence>
<name>A0A1T4SKF6_9FIRM</name>
<reference evidence="2" key="1">
    <citation type="submission" date="2017-02" db="EMBL/GenBank/DDBJ databases">
        <authorList>
            <person name="Varghese N."/>
            <person name="Submissions S."/>
        </authorList>
    </citation>
    <scope>NUCLEOTIDE SEQUENCE [LARGE SCALE GENOMIC DNA]</scope>
    <source>
        <strain evidence="2">DSM 16521</strain>
    </source>
</reference>
<gene>
    <name evidence="1" type="ORF">SAMN02745885_02720</name>
</gene>
<dbReference type="AlphaFoldDB" id="A0A1T4SKF6"/>
<keyword evidence="2" id="KW-1185">Reference proteome</keyword>
<proteinExistence type="predicted"/>
<dbReference type="RefSeq" id="WP_078666659.1">
    <property type="nucleotide sequence ID" value="NZ_FUXM01000061.1"/>
</dbReference>
<dbReference type="EMBL" id="FUXM01000061">
    <property type="protein sequence ID" value="SKA28331.1"/>
    <property type="molecule type" value="Genomic_DNA"/>
</dbReference>
<organism evidence="1 2">
    <name type="scientific">Carboxydocella sporoproducens DSM 16521</name>
    <dbReference type="NCBI Taxonomy" id="1121270"/>
    <lineage>
        <taxon>Bacteria</taxon>
        <taxon>Bacillati</taxon>
        <taxon>Bacillota</taxon>
        <taxon>Clostridia</taxon>
        <taxon>Eubacteriales</taxon>
        <taxon>Clostridiales Family XVI. Incertae Sedis</taxon>
        <taxon>Carboxydocella</taxon>
    </lineage>
</organism>
<accession>A0A1T4SKF6</accession>